<gene>
    <name evidence="2" type="primary">flp</name>
    <name evidence="2" type="ORF">BN59_03302</name>
</gene>
<feature type="domain" description="Beta-lactamase-related" evidence="1">
    <location>
        <begin position="13"/>
        <end position="354"/>
    </location>
</feature>
<accession>A0A078L184</accession>
<dbReference type="AlphaFoldDB" id="A0A078L184"/>
<dbReference type="STRING" id="1034943.BN59_03302"/>
<sequence length="370" mass="40938">MQILYAHESSTDFAKWLEQGMQTYHIPGISIAVIEDYKLIYSQGFGWADKENHKPVTTDTLFQAGSISKPVTAVAVLKTVQDNKLALDENVNSFLKSWKVPANEYRKSQPITLRELLSHSAGFNVPGFLGYAKGEKLPSLLEVLDGVAPANSPAIRVSHPVRKEFIYSGGGYTVVQQLLIDTYKEPFPNLMAQLVLDPLAMSSSSFQQPFPTADKNVALPYRRTGLPLAGGPHTYVEEAAAGLWTKPQDLAKFIISIQKSLRGDQDQLLTQHSAELFSVLVQAESKDKKVQMGLGAVVSLNKDGKATKQGRYFAHAGQNEGYRNLFIASTKTGNAIIIMTNMSPPQDEIDKGWDFIYQIVLILAQINHWK</sequence>
<proteinExistence type="predicted"/>
<dbReference type="PANTHER" id="PTHR46825">
    <property type="entry name" value="D-ALANYL-D-ALANINE-CARBOXYPEPTIDASE/ENDOPEPTIDASE AMPH"/>
    <property type="match status" value="1"/>
</dbReference>
<dbReference type="InterPro" id="IPR001466">
    <property type="entry name" value="Beta-lactam-related"/>
</dbReference>
<evidence type="ECO:0000313" key="2">
    <source>
        <dbReference type="EMBL" id="CDZ78987.1"/>
    </source>
</evidence>
<dbReference type="eggNOG" id="COG1680">
    <property type="taxonomic scope" value="Bacteria"/>
</dbReference>
<dbReference type="PANTHER" id="PTHR46825:SF12">
    <property type="entry name" value="PENICILLIN-BINDING PROTEIN 4"/>
    <property type="match status" value="1"/>
</dbReference>
<evidence type="ECO:0000259" key="1">
    <source>
        <dbReference type="Pfam" id="PF00144"/>
    </source>
</evidence>
<dbReference type="Proteomes" id="UP000044071">
    <property type="component" value="Unassembled WGS sequence"/>
</dbReference>
<dbReference type="Gene3D" id="3.40.710.10">
    <property type="entry name" value="DD-peptidase/beta-lactamase superfamily"/>
    <property type="match status" value="1"/>
</dbReference>
<reference evidence="2 3" key="1">
    <citation type="submission" date="2014-06" db="EMBL/GenBank/DDBJ databases">
        <authorList>
            <person name="Urmite Genomes Urmite Genomes"/>
        </authorList>
    </citation>
    <scope>NUCLEOTIDE SEQUENCE [LARGE SCALE GENOMIC DNA]</scope>
</reference>
<evidence type="ECO:0000313" key="3">
    <source>
        <dbReference type="Proteomes" id="UP000044071"/>
    </source>
</evidence>
<dbReference type="InterPro" id="IPR012338">
    <property type="entry name" value="Beta-lactam/transpept-like"/>
</dbReference>
<protein>
    <submittedName>
        <fullName evidence="2">FmtA-like protein</fullName>
    </submittedName>
</protein>
<dbReference type="Pfam" id="PF00144">
    <property type="entry name" value="Beta-lactamase"/>
    <property type="match status" value="1"/>
</dbReference>
<dbReference type="InterPro" id="IPR050491">
    <property type="entry name" value="AmpC-like"/>
</dbReference>
<organism evidence="2 3">
    <name type="scientific">Legionella massiliensis</name>
    <dbReference type="NCBI Taxonomy" id="1034943"/>
    <lineage>
        <taxon>Bacteria</taxon>
        <taxon>Pseudomonadati</taxon>
        <taxon>Pseudomonadota</taxon>
        <taxon>Gammaproteobacteria</taxon>
        <taxon>Legionellales</taxon>
        <taxon>Legionellaceae</taxon>
        <taxon>Legionella</taxon>
    </lineage>
</organism>
<name>A0A078L184_9GAMM</name>
<keyword evidence="3" id="KW-1185">Reference proteome</keyword>
<dbReference type="EMBL" id="CCSB01000004">
    <property type="protein sequence ID" value="CDZ78987.1"/>
    <property type="molecule type" value="Genomic_DNA"/>
</dbReference>
<dbReference type="SUPFAM" id="SSF56601">
    <property type="entry name" value="beta-lactamase/transpeptidase-like"/>
    <property type="match status" value="1"/>
</dbReference>